<evidence type="ECO:0000313" key="1">
    <source>
        <dbReference type="EMBL" id="GAN97576.1"/>
    </source>
</evidence>
<gene>
    <name evidence="1" type="ORF">Geu3261_0208_009</name>
</gene>
<dbReference type="Proteomes" id="UP000032675">
    <property type="component" value="Unassembled WGS sequence"/>
</dbReference>
<proteinExistence type="predicted"/>
<dbReference type="EMBL" id="BANI01000180">
    <property type="protein sequence ID" value="GAN97576.1"/>
    <property type="molecule type" value="Genomic_DNA"/>
</dbReference>
<dbReference type="RefSeq" id="WP_048852020.1">
    <property type="nucleotide sequence ID" value="NZ_BANI01000180.1"/>
</dbReference>
<protein>
    <submittedName>
        <fullName evidence="1">Uncharacterized protein</fullName>
    </submittedName>
</protein>
<organism evidence="1 2">
    <name type="scientific">Komagataeibacter europaeus NBRC 3261</name>
    <dbReference type="NCBI Taxonomy" id="1234669"/>
    <lineage>
        <taxon>Bacteria</taxon>
        <taxon>Pseudomonadati</taxon>
        <taxon>Pseudomonadota</taxon>
        <taxon>Alphaproteobacteria</taxon>
        <taxon>Acetobacterales</taxon>
        <taxon>Acetobacteraceae</taxon>
        <taxon>Komagataeibacter</taxon>
    </lineage>
</organism>
<reference evidence="1 2" key="1">
    <citation type="submission" date="2012-11" db="EMBL/GenBank/DDBJ databases">
        <title>Whole genome sequence of Gluconacetobacter europaeus NBRC3261.</title>
        <authorList>
            <person name="Azuma Y."/>
            <person name="Higashiura N."/>
            <person name="Hirakawa H."/>
            <person name="Matsushita K."/>
        </authorList>
    </citation>
    <scope>NUCLEOTIDE SEQUENCE [LARGE SCALE GENOMIC DNA]</scope>
    <source>
        <strain evidence="1 2">NBRC 3261</strain>
    </source>
</reference>
<sequence length="120" mass="12129">MAINVASLLPGIFSGINALLAASAENKLSTYNAVAQTAIKAAVTKVDGGVDSLQTAFTKFEASNPVVAQAIAEFKSLATILGLFVPTEEAIVTHVQAAITDLSGILVPQATTTTTATPAA</sequence>
<accession>A0A0D6Q485</accession>
<comment type="caution">
    <text evidence="1">The sequence shown here is derived from an EMBL/GenBank/DDBJ whole genome shotgun (WGS) entry which is preliminary data.</text>
</comment>
<dbReference type="AlphaFoldDB" id="A0A0D6Q485"/>
<evidence type="ECO:0000313" key="2">
    <source>
        <dbReference type="Proteomes" id="UP000032675"/>
    </source>
</evidence>
<name>A0A0D6Q485_KOMEU</name>